<keyword evidence="3" id="KW-1185">Reference proteome</keyword>
<gene>
    <name evidence="2" type="ORF">W97_00569</name>
</gene>
<dbReference type="AlphaFoldDB" id="R7YHH0"/>
<dbReference type="GeneID" id="19897880"/>
<evidence type="ECO:0000313" key="2">
    <source>
        <dbReference type="EMBL" id="EON61355.1"/>
    </source>
</evidence>
<dbReference type="OMA" id="WHAVPPH"/>
<feature type="region of interest" description="Disordered" evidence="1">
    <location>
        <begin position="1"/>
        <end position="21"/>
    </location>
</feature>
<name>R7YHH0_CONA1</name>
<proteinExistence type="predicted"/>
<protein>
    <submittedName>
        <fullName evidence="2">Uncharacterized protein</fullName>
    </submittedName>
</protein>
<sequence length="235" mass="26127">MINYPAGNPDSLPSPPETAPRQTTPIPACACLSTLYLTLSNLHAIKSFAFPFCLAPLRSAMNTASEVLHCQECPKEPATAMQNTALMNTLLMAIAERFHKVLAALNAENQKLKAQQRFKTMQLGDLSPETGHLHTGNFDCPGSFSVDLEPDYWLRLARNAAKNEVKPHISKVTLEGLVIGLEDRQKRWHSDPEKAEKASILFGHSLQFTPGREKDYLCLQLTKHVRVLIEALKLD</sequence>
<evidence type="ECO:0000313" key="3">
    <source>
        <dbReference type="Proteomes" id="UP000016924"/>
    </source>
</evidence>
<dbReference type="OrthoDB" id="4356994at2759"/>
<dbReference type="HOGENOM" id="CLU_1180140_0_0_1"/>
<dbReference type="EMBL" id="JH767555">
    <property type="protein sequence ID" value="EON61355.1"/>
    <property type="molecule type" value="Genomic_DNA"/>
</dbReference>
<dbReference type="Proteomes" id="UP000016924">
    <property type="component" value="Unassembled WGS sequence"/>
</dbReference>
<dbReference type="RefSeq" id="XP_007776672.1">
    <property type="nucleotide sequence ID" value="XM_007778482.1"/>
</dbReference>
<evidence type="ECO:0000256" key="1">
    <source>
        <dbReference type="SAM" id="MobiDB-lite"/>
    </source>
</evidence>
<dbReference type="eggNOG" id="ENOG502SE9E">
    <property type="taxonomic scope" value="Eukaryota"/>
</dbReference>
<reference evidence="3" key="1">
    <citation type="submission" date="2012-06" db="EMBL/GenBank/DDBJ databases">
        <title>The genome sequence of Coniosporium apollinis CBS 100218.</title>
        <authorList>
            <consortium name="The Broad Institute Genome Sequencing Platform"/>
            <person name="Cuomo C."/>
            <person name="Gorbushina A."/>
            <person name="Noack S."/>
            <person name="Walker B."/>
            <person name="Young S.K."/>
            <person name="Zeng Q."/>
            <person name="Gargeya S."/>
            <person name="Fitzgerald M."/>
            <person name="Haas B."/>
            <person name="Abouelleil A."/>
            <person name="Alvarado L."/>
            <person name="Arachchi H.M."/>
            <person name="Berlin A.M."/>
            <person name="Chapman S.B."/>
            <person name="Goldberg J."/>
            <person name="Griggs A."/>
            <person name="Gujja S."/>
            <person name="Hansen M."/>
            <person name="Howarth C."/>
            <person name="Imamovic A."/>
            <person name="Larimer J."/>
            <person name="McCowan C."/>
            <person name="Montmayeur A."/>
            <person name="Murphy C."/>
            <person name="Neiman D."/>
            <person name="Pearson M."/>
            <person name="Priest M."/>
            <person name="Roberts A."/>
            <person name="Saif S."/>
            <person name="Shea T."/>
            <person name="Sisk P."/>
            <person name="Sykes S."/>
            <person name="Wortman J."/>
            <person name="Nusbaum C."/>
            <person name="Birren B."/>
        </authorList>
    </citation>
    <scope>NUCLEOTIDE SEQUENCE [LARGE SCALE GENOMIC DNA]</scope>
    <source>
        <strain evidence="3">CBS 100218</strain>
    </source>
</reference>
<organism evidence="2 3">
    <name type="scientific">Coniosporium apollinis (strain CBS 100218)</name>
    <name type="common">Rock-inhabiting black yeast</name>
    <dbReference type="NCBI Taxonomy" id="1168221"/>
    <lineage>
        <taxon>Eukaryota</taxon>
        <taxon>Fungi</taxon>
        <taxon>Dikarya</taxon>
        <taxon>Ascomycota</taxon>
        <taxon>Pezizomycotina</taxon>
        <taxon>Dothideomycetes</taxon>
        <taxon>Dothideomycetes incertae sedis</taxon>
        <taxon>Coniosporium</taxon>
    </lineage>
</organism>
<accession>R7YHH0</accession>